<keyword evidence="2" id="KW-1185">Reference proteome</keyword>
<comment type="caution">
    <text evidence="1">The sequence shown here is derived from an EMBL/GenBank/DDBJ whole genome shotgun (WGS) entry which is preliminary data.</text>
</comment>
<sequence length="239" mass="26160">MTGDAVVLRGLGWIKQAASRAPTGSLTSSNNHRLTFNKQMEGGAHRATATQFHRYFSTCLAGRVNNSHGTCSGRSGAKHMRYHRNWSGQLYSGHTRLFNQDNSTVGRLTVEDIEKARSAKKAEAKQYKQALSESARERKVPVTRIGRLVNFGSLAVGLGIGAIADMAKKSLKLKQQGNKKGVLDSNPFLSEANAERIVRTLCKVRGAALKLGQMLSIQGEIKKFACSKLHFLSFLSDNI</sequence>
<dbReference type="InterPro" id="IPR051409">
    <property type="entry name" value="Atypical_kinase_ADCK"/>
</dbReference>
<proteinExistence type="predicted"/>
<evidence type="ECO:0000313" key="2">
    <source>
        <dbReference type="Proteomes" id="UP001352852"/>
    </source>
</evidence>
<name>A0ABU7ELF3_9TELE</name>
<dbReference type="PANTHER" id="PTHR43851:SF1">
    <property type="entry name" value="ATYPICAL KINASE COQ8A, MITOCHONDRIAL"/>
    <property type="match status" value="1"/>
</dbReference>
<evidence type="ECO:0008006" key="3">
    <source>
        <dbReference type="Google" id="ProtNLM"/>
    </source>
</evidence>
<dbReference type="Proteomes" id="UP001352852">
    <property type="component" value="Unassembled WGS sequence"/>
</dbReference>
<protein>
    <recommendedName>
        <fullName evidence="3">ADCK3</fullName>
    </recommendedName>
</protein>
<dbReference type="PANTHER" id="PTHR43851">
    <property type="match status" value="1"/>
</dbReference>
<reference evidence="1 2" key="1">
    <citation type="submission" date="2021-06" db="EMBL/GenBank/DDBJ databases">
        <authorList>
            <person name="Palmer J.M."/>
        </authorList>
    </citation>
    <scope>NUCLEOTIDE SEQUENCE [LARGE SCALE GENOMIC DNA]</scope>
    <source>
        <strain evidence="1 2">CL_MEX2019</strain>
        <tissue evidence="1">Muscle</tissue>
    </source>
</reference>
<dbReference type="EMBL" id="JAHUTJ010058974">
    <property type="protein sequence ID" value="MED6287635.1"/>
    <property type="molecule type" value="Genomic_DNA"/>
</dbReference>
<accession>A0ABU7ELF3</accession>
<gene>
    <name evidence="1" type="ORF">CHARACLAT_018340</name>
</gene>
<organism evidence="1 2">
    <name type="scientific">Characodon lateralis</name>
    <dbReference type="NCBI Taxonomy" id="208331"/>
    <lineage>
        <taxon>Eukaryota</taxon>
        <taxon>Metazoa</taxon>
        <taxon>Chordata</taxon>
        <taxon>Craniata</taxon>
        <taxon>Vertebrata</taxon>
        <taxon>Euteleostomi</taxon>
        <taxon>Actinopterygii</taxon>
        <taxon>Neopterygii</taxon>
        <taxon>Teleostei</taxon>
        <taxon>Neoteleostei</taxon>
        <taxon>Acanthomorphata</taxon>
        <taxon>Ovalentaria</taxon>
        <taxon>Atherinomorphae</taxon>
        <taxon>Cyprinodontiformes</taxon>
        <taxon>Goodeidae</taxon>
        <taxon>Characodon</taxon>
    </lineage>
</organism>
<evidence type="ECO:0000313" key="1">
    <source>
        <dbReference type="EMBL" id="MED6287635.1"/>
    </source>
</evidence>